<comment type="caution">
    <text evidence="5">The sequence shown here is derived from an EMBL/GenBank/DDBJ whole genome shotgun (WGS) entry which is preliminary data.</text>
</comment>
<dbReference type="SUPFAM" id="SSF143414">
    <property type="entry name" value="CcmK-like"/>
    <property type="match status" value="2"/>
</dbReference>
<dbReference type="Pfam" id="PF00936">
    <property type="entry name" value="BMC"/>
    <property type="match status" value="2"/>
</dbReference>
<keyword evidence="2" id="KW-1283">Bacterial microcompartment</keyword>
<accession>A0ABP8V338</accession>
<dbReference type="Proteomes" id="UP001500604">
    <property type="component" value="Unassembled WGS sequence"/>
</dbReference>
<dbReference type="EMBL" id="BAABFL010000134">
    <property type="protein sequence ID" value="GAA4649490.1"/>
    <property type="molecule type" value="Genomic_DNA"/>
</dbReference>
<evidence type="ECO:0000256" key="3">
    <source>
        <dbReference type="PROSITE-ProRule" id="PRU01278"/>
    </source>
</evidence>
<dbReference type="Gene3D" id="3.30.70.1710">
    <property type="match status" value="2"/>
</dbReference>
<comment type="similarity">
    <text evidence="3">Belongs to the bacterial microcompartments protein family.</text>
</comment>
<comment type="subcellular location">
    <subcellularLocation>
        <location evidence="1">Bacterial microcompartment</location>
    </subcellularLocation>
</comment>
<dbReference type="InterPro" id="IPR011238">
    <property type="entry name" value="Micro_shell_prot_PduT"/>
</dbReference>
<organism evidence="5 6">
    <name type="scientific">Kistimonas scapharcae</name>
    <dbReference type="NCBI Taxonomy" id="1036133"/>
    <lineage>
        <taxon>Bacteria</taxon>
        <taxon>Pseudomonadati</taxon>
        <taxon>Pseudomonadota</taxon>
        <taxon>Gammaproteobacteria</taxon>
        <taxon>Oceanospirillales</taxon>
        <taxon>Endozoicomonadaceae</taxon>
        <taxon>Kistimonas</taxon>
    </lineage>
</organism>
<dbReference type="CDD" id="cd07054">
    <property type="entry name" value="BMC_PduT_repeat2"/>
    <property type="match status" value="1"/>
</dbReference>
<dbReference type="PROSITE" id="PS51930">
    <property type="entry name" value="BMC_2"/>
    <property type="match status" value="2"/>
</dbReference>
<dbReference type="CDD" id="cd07053">
    <property type="entry name" value="BMC_PduT_repeat1"/>
    <property type="match status" value="1"/>
</dbReference>
<evidence type="ECO:0000313" key="6">
    <source>
        <dbReference type="Proteomes" id="UP001500604"/>
    </source>
</evidence>
<keyword evidence="6" id="KW-1185">Reference proteome</keyword>
<dbReference type="PANTHER" id="PTHR33941">
    <property type="entry name" value="PROPANEDIOL UTILIZATION PROTEIN PDUA"/>
    <property type="match status" value="1"/>
</dbReference>
<gene>
    <name evidence="5" type="ORF">GCM10023116_17640</name>
</gene>
<name>A0ABP8V338_9GAMM</name>
<evidence type="ECO:0000256" key="1">
    <source>
        <dbReference type="ARBA" id="ARBA00024322"/>
    </source>
</evidence>
<reference evidence="6" key="1">
    <citation type="journal article" date="2019" name="Int. J. Syst. Evol. Microbiol.">
        <title>The Global Catalogue of Microorganisms (GCM) 10K type strain sequencing project: providing services to taxonomists for standard genome sequencing and annotation.</title>
        <authorList>
            <consortium name="The Broad Institute Genomics Platform"/>
            <consortium name="The Broad Institute Genome Sequencing Center for Infectious Disease"/>
            <person name="Wu L."/>
            <person name="Ma J."/>
        </authorList>
    </citation>
    <scope>NUCLEOTIDE SEQUENCE [LARGE SCALE GENOMIC DNA]</scope>
    <source>
        <strain evidence="6">JCM 17805</strain>
    </source>
</reference>
<feature type="domain" description="BMC" evidence="4">
    <location>
        <begin position="96"/>
        <end position="182"/>
    </location>
</feature>
<sequence length="182" mass="18870">MSNALGLLEFTSIAKGIQAADAMTKAADVRLQEAKTICPGKYLVIVSGDVAAVRASVEAGEEIGRQTIVDRLLIPNIHEELIAGLSGMTDIQHTGAVGVLEFFNVASAVIAADAAAKAADVKMMEVRLGMAIGGKSFVTMTGELSAVNAAVDSGVMAANESGMLIHKTVIASPTEELFRKLL</sequence>
<dbReference type="InterPro" id="IPR050575">
    <property type="entry name" value="BMC_shell"/>
</dbReference>
<evidence type="ECO:0000313" key="5">
    <source>
        <dbReference type="EMBL" id="GAA4649490.1"/>
    </source>
</evidence>
<feature type="domain" description="BMC" evidence="4">
    <location>
        <begin position="4"/>
        <end position="86"/>
    </location>
</feature>
<dbReference type="SMART" id="SM00877">
    <property type="entry name" value="BMC"/>
    <property type="match status" value="2"/>
</dbReference>
<dbReference type="InterPro" id="IPR000249">
    <property type="entry name" value="BMC_dom"/>
</dbReference>
<evidence type="ECO:0000256" key="2">
    <source>
        <dbReference type="ARBA" id="ARBA00024446"/>
    </source>
</evidence>
<protein>
    <submittedName>
        <fullName evidence="5">BMC domain-containing protein</fullName>
    </submittedName>
</protein>
<dbReference type="InterPro" id="IPR037233">
    <property type="entry name" value="CcmK-like_sf"/>
</dbReference>
<evidence type="ECO:0000259" key="4">
    <source>
        <dbReference type="PROSITE" id="PS51930"/>
    </source>
</evidence>
<dbReference type="PIRSF" id="PIRSF034834">
    <property type="entry name" value="PduT"/>
    <property type="match status" value="1"/>
</dbReference>
<proteinExistence type="inferred from homology"/>
<dbReference type="PANTHER" id="PTHR33941:SF11">
    <property type="entry name" value="BACTERIAL MICROCOMPARTMENT SHELL PROTEIN PDUJ"/>
    <property type="match status" value="1"/>
</dbReference>
<dbReference type="InterPro" id="IPR044872">
    <property type="entry name" value="CcmK/CsoS1_BMC"/>
</dbReference>
<dbReference type="RefSeq" id="WP_345195350.1">
    <property type="nucleotide sequence ID" value="NZ_BAABFL010000134.1"/>
</dbReference>